<dbReference type="RefSeq" id="XP_002173447.1">
    <property type="nucleotide sequence ID" value="XM_002173411.2"/>
</dbReference>
<comment type="catalytic activity">
    <reaction evidence="9">
        <text>tRNA(Pro) + L-proline + ATP = L-prolyl-tRNA(Pro) + AMP + diphosphate</text>
        <dbReference type="Rhea" id="RHEA:14305"/>
        <dbReference type="Rhea" id="RHEA-COMP:9700"/>
        <dbReference type="Rhea" id="RHEA-COMP:9702"/>
        <dbReference type="ChEBI" id="CHEBI:30616"/>
        <dbReference type="ChEBI" id="CHEBI:33019"/>
        <dbReference type="ChEBI" id="CHEBI:60039"/>
        <dbReference type="ChEBI" id="CHEBI:78442"/>
        <dbReference type="ChEBI" id="CHEBI:78532"/>
        <dbReference type="ChEBI" id="CHEBI:456215"/>
        <dbReference type="EC" id="6.1.1.15"/>
    </reaction>
</comment>
<dbReference type="JaponicusDB" id="SJAG_02236"/>
<evidence type="ECO:0000256" key="5">
    <source>
        <dbReference type="ARBA" id="ARBA00022840"/>
    </source>
</evidence>
<evidence type="ECO:0000256" key="4">
    <source>
        <dbReference type="ARBA" id="ARBA00022741"/>
    </source>
</evidence>
<dbReference type="GO" id="GO:0005739">
    <property type="term" value="C:mitochondrion"/>
    <property type="evidence" value="ECO:0000318"/>
    <property type="project" value="GO_Central"/>
</dbReference>
<accession>B6K1X3</accession>
<dbReference type="InterPro" id="IPR004154">
    <property type="entry name" value="Anticodon-bd"/>
</dbReference>
<keyword evidence="7" id="KW-0030">Aminoacyl-tRNA synthetase</keyword>
<protein>
    <recommendedName>
        <fullName evidence="2">proline--tRNA ligase</fullName>
        <ecNumber evidence="2">6.1.1.15</ecNumber>
    </recommendedName>
    <alternativeName>
        <fullName evidence="8">Prolyl-tRNA synthetase</fullName>
    </alternativeName>
</protein>
<dbReference type="EC" id="6.1.1.15" evidence="2"/>
<gene>
    <name evidence="11" type="ORF">SJAG_02236</name>
</gene>
<evidence type="ECO:0000313" key="11">
    <source>
        <dbReference type="EMBL" id="EEB07154.1"/>
    </source>
</evidence>
<feature type="domain" description="Aminoacyl-transfer RNA synthetases class-II family profile" evidence="10">
    <location>
        <begin position="38"/>
        <end position="316"/>
    </location>
</feature>
<dbReference type="InterPro" id="IPR045864">
    <property type="entry name" value="aa-tRNA-synth_II/BPL/LPL"/>
</dbReference>
<dbReference type="Gene3D" id="3.40.50.800">
    <property type="entry name" value="Anticodon-binding domain"/>
    <property type="match status" value="1"/>
</dbReference>
<name>B6K1X3_SCHJY</name>
<dbReference type="PANTHER" id="PTHR42753">
    <property type="entry name" value="MITOCHONDRIAL RIBOSOME PROTEIN L39/PROLYL-TRNA LIGASE FAMILY MEMBER"/>
    <property type="match status" value="1"/>
</dbReference>
<organism evidence="11 12">
    <name type="scientific">Schizosaccharomyces japonicus (strain yFS275 / FY16936)</name>
    <name type="common">Fission yeast</name>
    <dbReference type="NCBI Taxonomy" id="402676"/>
    <lineage>
        <taxon>Eukaryota</taxon>
        <taxon>Fungi</taxon>
        <taxon>Dikarya</taxon>
        <taxon>Ascomycota</taxon>
        <taxon>Taphrinomycotina</taxon>
        <taxon>Schizosaccharomycetes</taxon>
        <taxon>Schizosaccharomycetales</taxon>
        <taxon>Schizosaccharomycetaceae</taxon>
        <taxon>Schizosaccharomyces</taxon>
    </lineage>
</organism>
<dbReference type="InterPro" id="IPR006195">
    <property type="entry name" value="aa-tRNA-synth_II"/>
</dbReference>
<keyword evidence="4" id="KW-0547">Nucleotide-binding</keyword>
<dbReference type="OMA" id="NCDYAAN"/>
<dbReference type="SUPFAM" id="SSF52954">
    <property type="entry name" value="Class II aaRS ABD-related"/>
    <property type="match status" value="1"/>
</dbReference>
<dbReference type="InterPro" id="IPR036621">
    <property type="entry name" value="Anticodon-bd_dom_sf"/>
</dbReference>
<dbReference type="Gene3D" id="3.30.930.10">
    <property type="entry name" value="Bira Bifunctional Protein, Domain 2"/>
    <property type="match status" value="1"/>
</dbReference>
<evidence type="ECO:0000256" key="3">
    <source>
        <dbReference type="ARBA" id="ARBA00022598"/>
    </source>
</evidence>
<dbReference type="Proteomes" id="UP000001744">
    <property type="component" value="Unassembled WGS sequence"/>
</dbReference>
<dbReference type="VEuPathDB" id="FungiDB:SJAG_02236"/>
<sequence length="418" mass="46763">MIKFVRNRASQLLLKESGKNYVVPKNVSSLLIDQGYVQQSSSGVFQLLPLGLRVMDNISNIVHQELAGLGAIRVSLASLSAKAVWQQSKRWEKMGSEMLHIRDRAQRDYCLCPTHEEEMTRMVANVFHSSKQLPISVYQIGSKYRDEARPRGGLLRAKEFLMMDLYTYDATKEAAEKTYERVFQSFHRIFRAIGLPYTVAEAQQGTMGGAYSHEFHYLNEVGEDVVLRCPQCLHAANTDAYHGSIDKCVHCGGELLQQKCIEVGHTFNLGQTYTRPFQLCLSNGDALYMNSYGIGISRLLAAVAHMTHDEKGLVWPTAIAPWKIIILPASDSKIPDAEALYDSLAQTFGANNILLDDRGHKSYGRKIRDAELIGFPFIITVGESYTRDGSFDVLARASNTRYKLKAAQLHTVVSGNFA</sequence>
<dbReference type="InterPro" id="IPR050062">
    <property type="entry name" value="Pro-tRNA_synthetase"/>
</dbReference>
<evidence type="ECO:0000256" key="2">
    <source>
        <dbReference type="ARBA" id="ARBA00012831"/>
    </source>
</evidence>
<dbReference type="PROSITE" id="PS50862">
    <property type="entry name" value="AA_TRNA_LIGASE_II"/>
    <property type="match status" value="1"/>
</dbReference>
<keyword evidence="6" id="KW-0648">Protein biosynthesis</keyword>
<dbReference type="GO" id="GO:0005524">
    <property type="term" value="F:ATP binding"/>
    <property type="evidence" value="ECO:0007669"/>
    <property type="project" value="UniProtKB-KW"/>
</dbReference>
<evidence type="ECO:0000256" key="9">
    <source>
        <dbReference type="ARBA" id="ARBA00047671"/>
    </source>
</evidence>
<dbReference type="GO" id="GO:0004827">
    <property type="term" value="F:proline-tRNA ligase activity"/>
    <property type="evidence" value="ECO:0000318"/>
    <property type="project" value="GO_Central"/>
</dbReference>
<dbReference type="PRINTS" id="PR01046">
    <property type="entry name" value="TRNASYNTHPRO"/>
</dbReference>
<dbReference type="SUPFAM" id="SSF55681">
    <property type="entry name" value="Class II aaRS and biotin synthetases"/>
    <property type="match status" value="1"/>
</dbReference>
<evidence type="ECO:0000313" key="12">
    <source>
        <dbReference type="Proteomes" id="UP000001744"/>
    </source>
</evidence>
<keyword evidence="3 11" id="KW-0436">Ligase</keyword>
<dbReference type="OrthoDB" id="10267474at2759"/>
<keyword evidence="5" id="KW-0067">ATP-binding</keyword>
<dbReference type="eggNOG" id="KOG2324">
    <property type="taxonomic scope" value="Eukaryota"/>
</dbReference>
<dbReference type="EMBL" id="KE651166">
    <property type="protein sequence ID" value="EEB07154.1"/>
    <property type="molecule type" value="Genomic_DNA"/>
</dbReference>
<evidence type="ECO:0000259" key="10">
    <source>
        <dbReference type="PROSITE" id="PS50862"/>
    </source>
</evidence>
<dbReference type="InterPro" id="IPR002314">
    <property type="entry name" value="aa-tRNA-synt_IIb"/>
</dbReference>
<dbReference type="GeneID" id="7050210"/>
<reference evidence="11 12" key="1">
    <citation type="journal article" date="2011" name="Science">
        <title>Comparative functional genomics of the fission yeasts.</title>
        <authorList>
            <person name="Rhind N."/>
            <person name="Chen Z."/>
            <person name="Yassour M."/>
            <person name="Thompson D.A."/>
            <person name="Haas B.J."/>
            <person name="Habib N."/>
            <person name="Wapinski I."/>
            <person name="Roy S."/>
            <person name="Lin M.F."/>
            <person name="Heiman D.I."/>
            <person name="Young S.K."/>
            <person name="Furuya K."/>
            <person name="Guo Y."/>
            <person name="Pidoux A."/>
            <person name="Chen H.M."/>
            <person name="Robbertse B."/>
            <person name="Goldberg J.M."/>
            <person name="Aoki K."/>
            <person name="Bayne E.H."/>
            <person name="Berlin A.M."/>
            <person name="Desjardins C.A."/>
            <person name="Dobbs E."/>
            <person name="Dukaj L."/>
            <person name="Fan L."/>
            <person name="FitzGerald M.G."/>
            <person name="French C."/>
            <person name="Gujja S."/>
            <person name="Hansen K."/>
            <person name="Keifenheim D."/>
            <person name="Levin J.Z."/>
            <person name="Mosher R.A."/>
            <person name="Mueller C.A."/>
            <person name="Pfiffner J."/>
            <person name="Priest M."/>
            <person name="Russ C."/>
            <person name="Smialowska A."/>
            <person name="Swoboda P."/>
            <person name="Sykes S.M."/>
            <person name="Vaughn M."/>
            <person name="Vengrova S."/>
            <person name="Yoder R."/>
            <person name="Zeng Q."/>
            <person name="Allshire R."/>
            <person name="Baulcombe D."/>
            <person name="Birren B.W."/>
            <person name="Brown W."/>
            <person name="Ekwall K."/>
            <person name="Kellis M."/>
            <person name="Leatherwood J."/>
            <person name="Levin H."/>
            <person name="Margalit H."/>
            <person name="Martienssen R."/>
            <person name="Nieduszynski C.A."/>
            <person name="Spatafora J.W."/>
            <person name="Friedman N."/>
            <person name="Dalgaard J.Z."/>
            <person name="Baumann P."/>
            <person name="Niki H."/>
            <person name="Regev A."/>
            <person name="Nusbaum C."/>
        </authorList>
    </citation>
    <scope>NUCLEOTIDE SEQUENCE [LARGE SCALE GENOMIC DNA]</scope>
    <source>
        <strain evidence="12">yFS275 / FY16936</strain>
    </source>
</reference>
<evidence type="ECO:0000256" key="1">
    <source>
        <dbReference type="ARBA" id="ARBA00008226"/>
    </source>
</evidence>
<dbReference type="PANTHER" id="PTHR42753:SF2">
    <property type="entry name" value="PROLINE--TRNA LIGASE"/>
    <property type="match status" value="1"/>
</dbReference>
<proteinExistence type="inferred from homology"/>
<evidence type="ECO:0000256" key="8">
    <source>
        <dbReference type="ARBA" id="ARBA00029731"/>
    </source>
</evidence>
<dbReference type="InterPro" id="IPR002316">
    <property type="entry name" value="Pro-tRNA-ligase_IIa"/>
</dbReference>
<dbReference type="CDD" id="cd00779">
    <property type="entry name" value="ProRS_core_prok"/>
    <property type="match status" value="1"/>
</dbReference>
<dbReference type="InterPro" id="IPR033730">
    <property type="entry name" value="ProRS_core_prok"/>
</dbReference>
<dbReference type="AlphaFoldDB" id="B6K1X3"/>
<dbReference type="HOGENOM" id="CLU_016739_4_2_1"/>
<evidence type="ECO:0000256" key="6">
    <source>
        <dbReference type="ARBA" id="ARBA00022917"/>
    </source>
</evidence>
<dbReference type="STRING" id="402676.B6K1X3"/>
<dbReference type="Pfam" id="PF00587">
    <property type="entry name" value="tRNA-synt_2b"/>
    <property type="match status" value="1"/>
</dbReference>
<comment type="similarity">
    <text evidence="1">Belongs to the class-II aminoacyl-tRNA synthetase family.</text>
</comment>
<keyword evidence="12" id="KW-1185">Reference proteome</keyword>
<dbReference type="GO" id="GO:0006433">
    <property type="term" value="P:prolyl-tRNA aminoacylation"/>
    <property type="evidence" value="ECO:0000318"/>
    <property type="project" value="GO_Central"/>
</dbReference>
<dbReference type="Pfam" id="PF03129">
    <property type="entry name" value="HGTP_anticodon"/>
    <property type="match status" value="1"/>
</dbReference>
<evidence type="ECO:0000256" key="7">
    <source>
        <dbReference type="ARBA" id="ARBA00023146"/>
    </source>
</evidence>